<keyword evidence="3 10" id="KW-0732">Signal</keyword>
<dbReference type="InterPro" id="IPR003599">
    <property type="entry name" value="Ig_sub"/>
</dbReference>
<dbReference type="GO" id="GO:0030424">
    <property type="term" value="C:axon"/>
    <property type="evidence" value="ECO:0007669"/>
    <property type="project" value="TreeGrafter"/>
</dbReference>
<accession>A0AAN8J9N7</accession>
<evidence type="ECO:0000256" key="6">
    <source>
        <dbReference type="ARBA" id="ARBA00022989"/>
    </source>
</evidence>
<dbReference type="Proteomes" id="UP001347796">
    <property type="component" value="Unassembled WGS sequence"/>
</dbReference>
<keyword evidence="7" id="KW-0472">Membrane</keyword>
<proteinExistence type="predicted"/>
<dbReference type="EMBL" id="JAZGQO010000011">
    <property type="protein sequence ID" value="KAK6173612.1"/>
    <property type="molecule type" value="Genomic_DNA"/>
</dbReference>
<evidence type="ECO:0000256" key="8">
    <source>
        <dbReference type="ARBA" id="ARBA00023157"/>
    </source>
</evidence>
<dbReference type="InterPro" id="IPR003598">
    <property type="entry name" value="Ig_sub2"/>
</dbReference>
<dbReference type="InterPro" id="IPR036179">
    <property type="entry name" value="Ig-like_dom_sf"/>
</dbReference>
<dbReference type="GO" id="GO:0098632">
    <property type="term" value="F:cell-cell adhesion mediator activity"/>
    <property type="evidence" value="ECO:0007669"/>
    <property type="project" value="TreeGrafter"/>
</dbReference>
<evidence type="ECO:0000256" key="3">
    <source>
        <dbReference type="ARBA" id="ARBA00022729"/>
    </source>
</evidence>
<keyword evidence="9" id="KW-0393">Immunoglobulin domain</keyword>
<evidence type="ECO:0000256" key="9">
    <source>
        <dbReference type="ARBA" id="ARBA00023319"/>
    </source>
</evidence>
<organism evidence="12 13">
    <name type="scientific">Patella caerulea</name>
    <name type="common">Rayed Mediterranean limpet</name>
    <dbReference type="NCBI Taxonomy" id="87958"/>
    <lineage>
        <taxon>Eukaryota</taxon>
        <taxon>Metazoa</taxon>
        <taxon>Spiralia</taxon>
        <taxon>Lophotrochozoa</taxon>
        <taxon>Mollusca</taxon>
        <taxon>Gastropoda</taxon>
        <taxon>Patellogastropoda</taxon>
        <taxon>Patelloidea</taxon>
        <taxon>Patellidae</taxon>
        <taxon>Patella</taxon>
    </lineage>
</organism>
<comment type="subcellular location">
    <subcellularLocation>
        <location evidence="1">Membrane</location>
        <topology evidence="1">Single-pass membrane protein</topology>
    </subcellularLocation>
</comment>
<dbReference type="GO" id="GO:0070593">
    <property type="term" value="P:dendrite self-avoidance"/>
    <property type="evidence" value="ECO:0007669"/>
    <property type="project" value="TreeGrafter"/>
</dbReference>
<dbReference type="SMART" id="SM00408">
    <property type="entry name" value="IGc2"/>
    <property type="match status" value="1"/>
</dbReference>
<protein>
    <recommendedName>
        <fullName evidence="11">Ig-like domain-containing protein</fullName>
    </recommendedName>
</protein>
<keyword evidence="13" id="KW-1185">Reference proteome</keyword>
<dbReference type="InterPro" id="IPR013783">
    <property type="entry name" value="Ig-like_fold"/>
</dbReference>
<keyword evidence="2" id="KW-0812">Transmembrane</keyword>
<evidence type="ECO:0000256" key="4">
    <source>
        <dbReference type="ARBA" id="ARBA00022737"/>
    </source>
</evidence>
<evidence type="ECO:0000313" key="13">
    <source>
        <dbReference type="Proteomes" id="UP001347796"/>
    </source>
</evidence>
<feature type="domain" description="Ig-like" evidence="11">
    <location>
        <begin position="14"/>
        <end position="99"/>
    </location>
</feature>
<keyword evidence="6" id="KW-1133">Transmembrane helix</keyword>
<dbReference type="PROSITE" id="PS50835">
    <property type="entry name" value="IG_LIKE"/>
    <property type="match status" value="1"/>
</dbReference>
<gene>
    <name evidence="12" type="ORF">SNE40_017031</name>
</gene>
<keyword evidence="5" id="KW-0130">Cell adhesion</keyword>
<dbReference type="FunFam" id="2.60.40.10:FF:000017">
    <property type="entry name" value="Down syndrome cell adhesion molecule b"/>
    <property type="match status" value="1"/>
</dbReference>
<evidence type="ECO:0000256" key="7">
    <source>
        <dbReference type="ARBA" id="ARBA00023136"/>
    </source>
</evidence>
<dbReference type="PANTHER" id="PTHR10075">
    <property type="entry name" value="BASIGIN RELATED"/>
    <property type="match status" value="1"/>
</dbReference>
<sequence>MTLLLMISLFSAPPRITSSSPKLLQRRRGDSIELFCEGKGSPQPTLTWMKDGRVIKDTLRMIVEMNRVKIQNLQRDDGGVYMCTFINTVGEVAQLIKLVVEGKFLIIV</sequence>
<feature type="chain" id="PRO_5043022252" description="Ig-like domain-containing protein" evidence="10">
    <location>
        <begin position="19"/>
        <end position="108"/>
    </location>
</feature>
<feature type="signal peptide" evidence="10">
    <location>
        <begin position="1"/>
        <end position="18"/>
    </location>
</feature>
<keyword evidence="4" id="KW-0677">Repeat</keyword>
<dbReference type="AlphaFoldDB" id="A0AAN8J9N7"/>
<dbReference type="SUPFAM" id="SSF48726">
    <property type="entry name" value="Immunoglobulin"/>
    <property type="match status" value="1"/>
</dbReference>
<dbReference type="PANTHER" id="PTHR10075:SF100">
    <property type="entry name" value="FASCICLIN-2"/>
    <property type="match status" value="1"/>
</dbReference>
<evidence type="ECO:0000259" key="11">
    <source>
        <dbReference type="PROSITE" id="PS50835"/>
    </source>
</evidence>
<evidence type="ECO:0000256" key="5">
    <source>
        <dbReference type="ARBA" id="ARBA00022889"/>
    </source>
</evidence>
<evidence type="ECO:0000256" key="10">
    <source>
        <dbReference type="SAM" id="SignalP"/>
    </source>
</evidence>
<reference evidence="12 13" key="1">
    <citation type="submission" date="2024-01" db="EMBL/GenBank/DDBJ databases">
        <title>The genome of the rayed Mediterranean limpet Patella caerulea (Linnaeus, 1758).</title>
        <authorList>
            <person name="Anh-Thu Weber A."/>
            <person name="Halstead-Nussloch G."/>
        </authorList>
    </citation>
    <scope>NUCLEOTIDE SEQUENCE [LARGE SCALE GENOMIC DNA]</scope>
    <source>
        <strain evidence="12">AATW-2023a</strain>
        <tissue evidence="12">Whole specimen</tissue>
    </source>
</reference>
<comment type="caution">
    <text evidence="12">The sequence shown here is derived from an EMBL/GenBank/DDBJ whole genome shotgun (WGS) entry which is preliminary data.</text>
</comment>
<evidence type="ECO:0000313" key="12">
    <source>
        <dbReference type="EMBL" id="KAK6173612.1"/>
    </source>
</evidence>
<dbReference type="InterPro" id="IPR007110">
    <property type="entry name" value="Ig-like_dom"/>
</dbReference>
<evidence type="ECO:0000256" key="1">
    <source>
        <dbReference type="ARBA" id="ARBA00004167"/>
    </source>
</evidence>
<dbReference type="GO" id="GO:0007411">
    <property type="term" value="P:axon guidance"/>
    <property type="evidence" value="ECO:0007669"/>
    <property type="project" value="TreeGrafter"/>
</dbReference>
<dbReference type="SMART" id="SM00409">
    <property type="entry name" value="IG"/>
    <property type="match status" value="1"/>
</dbReference>
<name>A0AAN8J9N7_PATCE</name>
<dbReference type="GO" id="GO:0005886">
    <property type="term" value="C:plasma membrane"/>
    <property type="evidence" value="ECO:0007669"/>
    <property type="project" value="TreeGrafter"/>
</dbReference>
<keyword evidence="8" id="KW-1015">Disulfide bond</keyword>
<evidence type="ECO:0000256" key="2">
    <source>
        <dbReference type="ARBA" id="ARBA00022692"/>
    </source>
</evidence>
<dbReference type="Gene3D" id="2.60.40.10">
    <property type="entry name" value="Immunoglobulins"/>
    <property type="match status" value="1"/>
</dbReference>
<dbReference type="GO" id="GO:0007156">
    <property type="term" value="P:homophilic cell adhesion via plasma membrane adhesion molecules"/>
    <property type="evidence" value="ECO:0007669"/>
    <property type="project" value="TreeGrafter"/>
</dbReference>
<dbReference type="Pfam" id="PF13927">
    <property type="entry name" value="Ig_3"/>
    <property type="match status" value="1"/>
</dbReference>